<dbReference type="OrthoDB" id="3863715at2759"/>
<evidence type="ECO:0000313" key="7">
    <source>
        <dbReference type="EMBL" id="MQL93809.1"/>
    </source>
</evidence>
<keyword evidence="1" id="KW-0479">Metal-binding</keyword>
<reference evidence="7" key="1">
    <citation type="submission" date="2017-07" db="EMBL/GenBank/DDBJ databases">
        <title>Taro Niue Genome Assembly and Annotation.</title>
        <authorList>
            <person name="Atibalentja N."/>
            <person name="Keating K."/>
            <person name="Fields C.J."/>
        </authorList>
    </citation>
    <scope>NUCLEOTIDE SEQUENCE</scope>
    <source>
        <strain evidence="7">Niue_2</strain>
        <tissue evidence="7">Leaf</tissue>
    </source>
</reference>
<evidence type="ECO:0000256" key="3">
    <source>
        <dbReference type="ARBA" id="ARBA00022771"/>
    </source>
</evidence>
<feature type="domain" description="CCHC-type" evidence="6">
    <location>
        <begin position="132"/>
        <end position="145"/>
    </location>
</feature>
<evidence type="ECO:0000256" key="5">
    <source>
        <dbReference type="PROSITE-ProRule" id="PRU00047"/>
    </source>
</evidence>
<evidence type="ECO:0000256" key="2">
    <source>
        <dbReference type="ARBA" id="ARBA00022737"/>
    </source>
</evidence>
<evidence type="ECO:0000256" key="4">
    <source>
        <dbReference type="ARBA" id="ARBA00022833"/>
    </source>
</evidence>
<keyword evidence="3 5" id="KW-0863">Zinc-finger</keyword>
<gene>
    <name evidence="7" type="ORF">Taro_026454</name>
</gene>
<name>A0A843VRD2_COLES</name>
<keyword evidence="2" id="KW-0677">Repeat</keyword>
<dbReference type="GO" id="GO:0008270">
    <property type="term" value="F:zinc ion binding"/>
    <property type="evidence" value="ECO:0007669"/>
    <property type="project" value="UniProtKB-KW"/>
</dbReference>
<accession>A0A843VRD2</accession>
<dbReference type="Gene3D" id="4.10.60.10">
    <property type="entry name" value="Zinc finger, CCHC-type"/>
    <property type="match status" value="2"/>
</dbReference>
<dbReference type="Pfam" id="PF00098">
    <property type="entry name" value="zf-CCHC"/>
    <property type="match status" value="4"/>
</dbReference>
<organism evidence="7 8">
    <name type="scientific">Colocasia esculenta</name>
    <name type="common">Wild taro</name>
    <name type="synonym">Arum esculentum</name>
    <dbReference type="NCBI Taxonomy" id="4460"/>
    <lineage>
        <taxon>Eukaryota</taxon>
        <taxon>Viridiplantae</taxon>
        <taxon>Streptophyta</taxon>
        <taxon>Embryophyta</taxon>
        <taxon>Tracheophyta</taxon>
        <taxon>Spermatophyta</taxon>
        <taxon>Magnoliopsida</taxon>
        <taxon>Liliopsida</taxon>
        <taxon>Araceae</taxon>
        <taxon>Aroideae</taxon>
        <taxon>Colocasieae</taxon>
        <taxon>Colocasia</taxon>
    </lineage>
</organism>
<sequence>MSQSSRSPPRDRKIRTERFSYRDAPYRRDFRDDQIYAIIASDLDTLQENVPMLLSAITVVFLDCTNEKACNNCRQTGHLARDCPNEPVCNMCNVAGHVARQCPKADMLADRGAAAAAAPFYRGGGGYRDVVCRTCNQVGHTSRECMGPMMICHNCGGRGHLAFECPSGRFMERNFRRY</sequence>
<dbReference type="GO" id="GO:0003676">
    <property type="term" value="F:nucleic acid binding"/>
    <property type="evidence" value="ECO:0007669"/>
    <property type="project" value="InterPro"/>
</dbReference>
<dbReference type="PROSITE" id="PS50158">
    <property type="entry name" value="ZF_CCHC"/>
    <property type="match status" value="4"/>
</dbReference>
<evidence type="ECO:0000259" key="6">
    <source>
        <dbReference type="PROSITE" id="PS50158"/>
    </source>
</evidence>
<dbReference type="EMBL" id="NMUH01001599">
    <property type="protein sequence ID" value="MQL93809.1"/>
    <property type="molecule type" value="Genomic_DNA"/>
</dbReference>
<protein>
    <recommendedName>
        <fullName evidence="6">CCHC-type domain-containing protein</fullName>
    </recommendedName>
</protein>
<evidence type="ECO:0000313" key="8">
    <source>
        <dbReference type="Proteomes" id="UP000652761"/>
    </source>
</evidence>
<keyword evidence="4" id="KW-0862">Zinc</keyword>
<dbReference type="SMART" id="SM00343">
    <property type="entry name" value="ZnF_C2HC"/>
    <property type="match status" value="4"/>
</dbReference>
<dbReference type="PANTHER" id="PTHR47103">
    <property type="entry name" value="DNA-BINDING PROTEIN"/>
    <property type="match status" value="1"/>
</dbReference>
<dbReference type="SUPFAM" id="SSF57756">
    <property type="entry name" value="Retrovirus zinc finger-like domains"/>
    <property type="match status" value="2"/>
</dbReference>
<feature type="domain" description="CCHC-type" evidence="6">
    <location>
        <begin position="152"/>
        <end position="167"/>
    </location>
</feature>
<feature type="domain" description="CCHC-type" evidence="6">
    <location>
        <begin position="70"/>
        <end position="85"/>
    </location>
</feature>
<evidence type="ECO:0000256" key="1">
    <source>
        <dbReference type="ARBA" id="ARBA00022723"/>
    </source>
</evidence>
<dbReference type="Proteomes" id="UP000652761">
    <property type="component" value="Unassembled WGS sequence"/>
</dbReference>
<comment type="caution">
    <text evidence="7">The sequence shown here is derived from an EMBL/GenBank/DDBJ whole genome shotgun (WGS) entry which is preliminary data.</text>
</comment>
<proteinExistence type="predicted"/>
<dbReference type="AlphaFoldDB" id="A0A843VRD2"/>
<keyword evidence="8" id="KW-1185">Reference proteome</keyword>
<feature type="domain" description="CCHC-type" evidence="6">
    <location>
        <begin position="89"/>
        <end position="104"/>
    </location>
</feature>
<dbReference type="InterPro" id="IPR036875">
    <property type="entry name" value="Znf_CCHC_sf"/>
</dbReference>
<dbReference type="InterPro" id="IPR001878">
    <property type="entry name" value="Znf_CCHC"/>
</dbReference>
<dbReference type="PANTHER" id="PTHR47103:SF8">
    <property type="entry name" value="DNA-BINDING PROTEIN"/>
    <property type="match status" value="1"/>
</dbReference>